<evidence type="ECO:0000256" key="2">
    <source>
        <dbReference type="ARBA" id="ARBA00005135"/>
    </source>
</evidence>
<dbReference type="InterPro" id="IPR023214">
    <property type="entry name" value="HAD_sf"/>
</dbReference>
<keyword evidence="10" id="KW-0732">Signal</keyword>
<organism evidence="11 12">
    <name type="scientific">Mesorhabditis spiculigera</name>
    <dbReference type="NCBI Taxonomy" id="96644"/>
    <lineage>
        <taxon>Eukaryota</taxon>
        <taxon>Metazoa</taxon>
        <taxon>Ecdysozoa</taxon>
        <taxon>Nematoda</taxon>
        <taxon>Chromadorea</taxon>
        <taxon>Rhabditida</taxon>
        <taxon>Rhabditina</taxon>
        <taxon>Rhabditomorpha</taxon>
        <taxon>Rhabditoidea</taxon>
        <taxon>Rhabditidae</taxon>
        <taxon>Mesorhabditinae</taxon>
        <taxon>Mesorhabditis</taxon>
    </lineage>
</organism>
<feature type="signal peptide" evidence="10">
    <location>
        <begin position="1"/>
        <end position="17"/>
    </location>
</feature>
<dbReference type="EMBL" id="CATQJA010002603">
    <property type="protein sequence ID" value="CAJ0572679.1"/>
    <property type="molecule type" value="Genomic_DNA"/>
</dbReference>
<dbReference type="GO" id="GO:0000287">
    <property type="term" value="F:magnesium ion binding"/>
    <property type="evidence" value="ECO:0007669"/>
    <property type="project" value="TreeGrafter"/>
</dbReference>
<dbReference type="Gene3D" id="3.40.50.1000">
    <property type="entry name" value="HAD superfamily/HAD-like"/>
    <property type="match status" value="1"/>
</dbReference>
<dbReference type="InterPro" id="IPR036412">
    <property type="entry name" value="HAD-like_sf"/>
</dbReference>
<keyword evidence="9" id="KW-0718">Serine biosynthesis</keyword>
<dbReference type="PANTHER" id="PTHR43344:SF2">
    <property type="entry name" value="PHOSPHOSERINE PHOSPHATASE"/>
    <property type="match status" value="1"/>
</dbReference>
<keyword evidence="8" id="KW-0460">Magnesium</keyword>
<proteinExistence type="predicted"/>
<evidence type="ECO:0000256" key="6">
    <source>
        <dbReference type="ARBA" id="ARBA00022723"/>
    </source>
</evidence>
<sequence length="261" mass="29259">MMWKLLLLLVLSAVALAVPFIEPPNRISRKMSERAAKGIWKSLGPGDAVCFDIDETLRKDNILLEFANWLGVGDFVQKVTNMPFSPTFTHADSMRLRLSIMNFTREQYNEFLQLHISTIKEKSSPGARDLITTLRNKGIDVYLVGGGFRENADNMGDFLGIPRDHTYSHDLVFDPAGRYKDLDVSGISDGQGNHGKSNLLRVLKAERQIDNLVMIGDSTIDMVACPPANLCIGFGRWNLDPRARAVADWYLMDMGELLRAL</sequence>
<gene>
    <name evidence="11" type="ORF">MSPICULIGERA_LOCUS11061</name>
</gene>
<name>A0AA36CP27_9BILA</name>
<dbReference type="Proteomes" id="UP001177023">
    <property type="component" value="Unassembled WGS sequence"/>
</dbReference>
<accession>A0AA36CP27</accession>
<evidence type="ECO:0000256" key="3">
    <source>
        <dbReference type="ARBA" id="ARBA00012640"/>
    </source>
</evidence>
<evidence type="ECO:0000256" key="9">
    <source>
        <dbReference type="ARBA" id="ARBA00023299"/>
    </source>
</evidence>
<evidence type="ECO:0000313" key="12">
    <source>
        <dbReference type="Proteomes" id="UP001177023"/>
    </source>
</evidence>
<dbReference type="GO" id="GO:0005737">
    <property type="term" value="C:cytoplasm"/>
    <property type="evidence" value="ECO:0007669"/>
    <property type="project" value="TreeGrafter"/>
</dbReference>
<dbReference type="AlphaFoldDB" id="A0AA36CP27"/>
<feature type="chain" id="PRO_5041274209" description="Phosphoserine phosphatase" evidence="10">
    <location>
        <begin position="18"/>
        <end position="261"/>
    </location>
</feature>
<evidence type="ECO:0000256" key="4">
    <source>
        <dbReference type="ARBA" id="ARBA00015196"/>
    </source>
</evidence>
<keyword evidence="5" id="KW-0028">Amino-acid biosynthesis</keyword>
<dbReference type="GO" id="GO:0006564">
    <property type="term" value="P:L-serine biosynthetic process"/>
    <property type="evidence" value="ECO:0007669"/>
    <property type="project" value="UniProtKB-KW"/>
</dbReference>
<dbReference type="SUPFAM" id="SSF56784">
    <property type="entry name" value="HAD-like"/>
    <property type="match status" value="1"/>
</dbReference>
<keyword evidence="7" id="KW-0378">Hydrolase</keyword>
<dbReference type="NCBIfam" id="TIGR01488">
    <property type="entry name" value="HAD-SF-IB"/>
    <property type="match status" value="1"/>
</dbReference>
<evidence type="ECO:0000256" key="8">
    <source>
        <dbReference type="ARBA" id="ARBA00022842"/>
    </source>
</evidence>
<evidence type="ECO:0000256" key="10">
    <source>
        <dbReference type="SAM" id="SignalP"/>
    </source>
</evidence>
<dbReference type="PANTHER" id="PTHR43344">
    <property type="entry name" value="PHOSPHOSERINE PHOSPHATASE"/>
    <property type="match status" value="1"/>
</dbReference>
<comment type="caution">
    <text evidence="11">The sequence shown here is derived from an EMBL/GenBank/DDBJ whole genome shotgun (WGS) entry which is preliminary data.</text>
</comment>
<dbReference type="InterPro" id="IPR050582">
    <property type="entry name" value="HAD-like_SerB"/>
</dbReference>
<dbReference type="EC" id="3.1.3.3" evidence="3"/>
<evidence type="ECO:0000313" key="11">
    <source>
        <dbReference type="EMBL" id="CAJ0572679.1"/>
    </source>
</evidence>
<evidence type="ECO:0000256" key="7">
    <source>
        <dbReference type="ARBA" id="ARBA00022801"/>
    </source>
</evidence>
<comment type="pathway">
    <text evidence="2">Amino-acid biosynthesis; L-serine biosynthesis; L-serine from 3-phospho-D-glycerate: step 3/3.</text>
</comment>
<dbReference type="Pfam" id="PF12710">
    <property type="entry name" value="HAD"/>
    <property type="match status" value="1"/>
</dbReference>
<reference evidence="11" key="1">
    <citation type="submission" date="2023-06" db="EMBL/GenBank/DDBJ databases">
        <authorList>
            <person name="Delattre M."/>
        </authorList>
    </citation>
    <scope>NUCLEOTIDE SEQUENCE</scope>
    <source>
        <strain evidence="11">AF72</strain>
    </source>
</reference>
<keyword evidence="12" id="KW-1185">Reference proteome</keyword>
<feature type="non-terminal residue" evidence="11">
    <location>
        <position position="261"/>
    </location>
</feature>
<evidence type="ECO:0000256" key="5">
    <source>
        <dbReference type="ARBA" id="ARBA00022605"/>
    </source>
</evidence>
<dbReference type="GO" id="GO:0036424">
    <property type="term" value="F:L-phosphoserine phosphatase activity"/>
    <property type="evidence" value="ECO:0007669"/>
    <property type="project" value="TreeGrafter"/>
</dbReference>
<evidence type="ECO:0000256" key="1">
    <source>
        <dbReference type="ARBA" id="ARBA00001946"/>
    </source>
</evidence>
<comment type="cofactor">
    <cofactor evidence="1">
        <name>Mg(2+)</name>
        <dbReference type="ChEBI" id="CHEBI:18420"/>
    </cofactor>
</comment>
<keyword evidence="6" id="KW-0479">Metal-binding</keyword>
<protein>
    <recommendedName>
        <fullName evidence="4">Phosphoserine phosphatase</fullName>
        <ecNumber evidence="3">3.1.3.3</ecNumber>
    </recommendedName>
</protein>